<dbReference type="PROSITE" id="PS50949">
    <property type="entry name" value="HTH_GNTR"/>
    <property type="match status" value="1"/>
</dbReference>
<organism evidence="7 8">
    <name type="scientific">Pseudomonas fulva</name>
    <dbReference type="NCBI Taxonomy" id="47880"/>
    <lineage>
        <taxon>Bacteria</taxon>
        <taxon>Pseudomonadati</taxon>
        <taxon>Pseudomonadota</taxon>
        <taxon>Gammaproteobacteria</taxon>
        <taxon>Pseudomonadales</taxon>
        <taxon>Pseudomonadaceae</taxon>
        <taxon>Pseudomonas</taxon>
    </lineage>
</organism>
<dbReference type="Gene3D" id="3.40.640.10">
    <property type="entry name" value="Type I PLP-dependent aspartate aminotransferase-like (Major domain)"/>
    <property type="match status" value="1"/>
</dbReference>
<dbReference type="InterPro" id="IPR015424">
    <property type="entry name" value="PyrdxlP-dep_Trfase"/>
</dbReference>
<dbReference type="PANTHER" id="PTHR46577">
    <property type="entry name" value="HTH-TYPE TRANSCRIPTIONAL REGULATORY PROTEIN GABR"/>
    <property type="match status" value="1"/>
</dbReference>
<dbReference type="Gene3D" id="1.10.10.10">
    <property type="entry name" value="Winged helix-like DNA-binding domain superfamily/Winged helix DNA-binding domain"/>
    <property type="match status" value="1"/>
</dbReference>
<dbReference type="SMART" id="SM00345">
    <property type="entry name" value="HTH_GNTR"/>
    <property type="match status" value="1"/>
</dbReference>
<evidence type="ECO:0000256" key="3">
    <source>
        <dbReference type="ARBA" id="ARBA00023015"/>
    </source>
</evidence>
<evidence type="ECO:0000256" key="5">
    <source>
        <dbReference type="ARBA" id="ARBA00023163"/>
    </source>
</evidence>
<evidence type="ECO:0000256" key="2">
    <source>
        <dbReference type="ARBA" id="ARBA00022898"/>
    </source>
</evidence>
<dbReference type="AlphaFoldDB" id="A0A0D0KVU3"/>
<dbReference type="RefSeq" id="WP_042553183.1">
    <property type="nucleotide sequence ID" value="NZ_JXQW01000016.1"/>
</dbReference>
<comment type="caution">
    <text evidence="7">The sequence shown here is derived from an EMBL/GenBank/DDBJ whole genome shotgun (WGS) entry which is preliminary data.</text>
</comment>
<dbReference type="SUPFAM" id="SSF46785">
    <property type="entry name" value="Winged helix' DNA-binding domain"/>
    <property type="match status" value="1"/>
</dbReference>
<reference evidence="7 8" key="1">
    <citation type="submission" date="2014-12" db="EMBL/GenBank/DDBJ databases">
        <title>16Stimator: statistical estimation of ribosomal gene copy numbers from draft genome assemblies.</title>
        <authorList>
            <person name="Perisin M.A."/>
            <person name="Vetter M."/>
            <person name="Gilbert J.A."/>
            <person name="Bergelson J."/>
        </authorList>
    </citation>
    <scope>NUCLEOTIDE SEQUENCE [LARGE SCALE GENOMIC DNA]</scope>
    <source>
        <strain evidence="7 8">MEJ086</strain>
    </source>
</reference>
<accession>A0A0D0KVU3</accession>
<dbReference type="InterPro" id="IPR051446">
    <property type="entry name" value="HTH_trans_reg/aminotransferase"/>
</dbReference>
<dbReference type="GO" id="GO:0003700">
    <property type="term" value="F:DNA-binding transcription factor activity"/>
    <property type="evidence" value="ECO:0007669"/>
    <property type="project" value="InterPro"/>
</dbReference>
<evidence type="ECO:0000313" key="7">
    <source>
        <dbReference type="EMBL" id="KIQ02459.1"/>
    </source>
</evidence>
<feature type="domain" description="HTH gntR-type" evidence="6">
    <location>
        <begin position="22"/>
        <end position="90"/>
    </location>
</feature>
<dbReference type="PRINTS" id="PR00035">
    <property type="entry name" value="HTHGNTR"/>
</dbReference>
<dbReference type="InterPro" id="IPR036390">
    <property type="entry name" value="WH_DNA-bd_sf"/>
</dbReference>
<keyword evidence="3" id="KW-0805">Transcription regulation</keyword>
<evidence type="ECO:0000256" key="4">
    <source>
        <dbReference type="ARBA" id="ARBA00023125"/>
    </source>
</evidence>
<dbReference type="OrthoDB" id="9808770at2"/>
<evidence type="ECO:0000313" key="8">
    <source>
        <dbReference type="Proteomes" id="UP000032068"/>
    </source>
</evidence>
<dbReference type="EMBL" id="JXQW01000016">
    <property type="protein sequence ID" value="KIQ02459.1"/>
    <property type="molecule type" value="Genomic_DNA"/>
</dbReference>
<keyword evidence="2" id="KW-0663">Pyridoxal phosphate</keyword>
<dbReference type="PANTHER" id="PTHR46577:SF1">
    <property type="entry name" value="HTH-TYPE TRANSCRIPTIONAL REGULATORY PROTEIN GABR"/>
    <property type="match status" value="1"/>
</dbReference>
<dbReference type="Pfam" id="PF00392">
    <property type="entry name" value="GntR"/>
    <property type="match status" value="1"/>
</dbReference>
<dbReference type="GO" id="GO:0030170">
    <property type="term" value="F:pyridoxal phosphate binding"/>
    <property type="evidence" value="ECO:0007669"/>
    <property type="project" value="InterPro"/>
</dbReference>
<gene>
    <name evidence="7" type="ORF">RU08_07570</name>
</gene>
<dbReference type="Proteomes" id="UP000032068">
    <property type="component" value="Unassembled WGS sequence"/>
</dbReference>
<dbReference type="SUPFAM" id="SSF53383">
    <property type="entry name" value="PLP-dependent transferases"/>
    <property type="match status" value="1"/>
</dbReference>
<keyword evidence="5" id="KW-0804">Transcription</keyword>
<comment type="similarity">
    <text evidence="1">In the C-terminal section; belongs to the class-I pyridoxal-phosphate-dependent aminotransferase family.</text>
</comment>
<dbReference type="GO" id="GO:0003677">
    <property type="term" value="F:DNA binding"/>
    <property type="evidence" value="ECO:0007669"/>
    <property type="project" value="UniProtKB-KW"/>
</dbReference>
<dbReference type="InterPro" id="IPR004839">
    <property type="entry name" value="Aminotransferase_I/II_large"/>
</dbReference>
<dbReference type="Pfam" id="PF00155">
    <property type="entry name" value="Aminotran_1_2"/>
    <property type="match status" value="1"/>
</dbReference>
<evidence type="ECO:0000256" key="1">
    <source>
        <dbReference type="ARBA" id="ARBA00005384"/>
    </source>
</evidence>
<name>A0A0D0KVU3_9PSED</name>
<protein>
    <submittedName>
        <fullName evidence="7">GntR family transcriptional regulator</fullName>
    </submittedName>
</protein>
<dbReference type="CDD" id="cd00609">
    <property type="entry name" value="AAT_like"/>
    <property type="match status" value="1"/>
</dbReference>
<keyword evidence="4" id="KW-0238">DNA-binding</keyword>
<proteinExistence type="inferred from homology"/>
<sequence>MAGNNQGPLVVSLPLGAPQPGESLQRWLYTALREAILSSRLPSGSQLPSTRALAEHYGMARGTAQAAYQQLQSEGYLDTGSGYGTRVCAVLPDATLNSGYVRRRVLPEAEQQREAPDTLWAQRLQAEKPVFMSGGTQPGLRPFFPHRGDVLAFPIDLWRKLHTAHLRSSRLLDMLDADPAGLPALRSAIAQYLSIARGVRVGAERIVVLGSVQQALDLTLRLLVEPGDTVWMEDPGYPGARQLMKASGVAMVDVPVDREGLQVEEGIRMAPRARMAYVTPSHQAPLGGELSPARRLALLRWASDSGSYIFEDDYDSEYRFIAKPIPALRSMAGADASVILAGTFSKLLFPSLRLAYVVLPPQLVERFTRLVSLTARHANSLSQAVLADFIAQGHFDRHLRRMRKLYASRAEAFAEAAERHWEGLIDVPPIRAGLDVMCRLHAGDELDAQARLASDGIDVMPLQRYCVKPQAPGLVMGFAPYDEAAIERAAKDVARILSGR</sequence>
<dbReference type="InterPro" id="IPR036388">
    <property type="entry name" value="WH-like_DNA-bd_sf"/>
</dbReference>
<dbReference type="InterPro" id="IPR015421">
    <property type="entry name" value="PyrdxlP-dep_Trfase_major"/>
</dbReference>
<evidence type="ECO:0000259" key="6">
    <source>
        <dbReference type="PROSITE" id="PS50949"/>
    </source>
</evidence>
<dbReference type="CDD" id="cd07377">
    <property type="entry name" value="WHTH_GntR"/>
    <property type="match status" value="1"/>
</dbReference>
<dbReference type="InterPro" id="IPR000524">
    <property type="entry name" value="Tscrpt_reg_HTH_GntR"/>
</dbReference>